<dbReference type="GO" id="GO:0005829">
    <property type="term" value="C:cytosol"/>
    <property type="evidence" value="ECO:0007669"/>
    <property type="project" value="TreeGrafter"/>
</dbReference>
<reference evidence="2 3" key="1">
    <citation type="submission" date="2019-09" db="EMBL/GenBank/DDBJ databases">
        <title>A chromosome-level genome assembly of the Chinese tupelo Nyssa sinensis.</title>
        <authorList>
            <person name="Yang X."/>
            <person name="Kang M."/>
            <person name="Yang Y."/>
            <person name="Xiong H."/>
            <person name="Wang M."/>
            <person name="Zhang Z."/>
            <person name="Wang Z."/>
            <person name="Wu H."/>
            <person name="Ma T."/>
            <person name="Liu J."/>
            <person name="Xi Z."/>
        </authorList>
    </citation>
    <scope>NUCLEOTIDE SEQUENCE [LARGE SCALE GENOMIC DNA]</scope>
    <source>
        <strain evidence="2">J267</strain>
        <tissue evidence="2">Leaf</tissue>
    </source>
</reference>
<accession>A0A5J4ZUF8</accession>
<sequence length="127" mass="14586">MTEFQKYLTLKYPVLKVGGGDVLMLVDGVRAAVSFSNRDQLTVTAIKFLTTVSLSIHHILFARDDVLQICQNIVIPNVMLRDEDEEFFEMNYVEFIRRDMEGSDLDLSRRIAYWADFCSQQSPQVTG</sequence>
<dbReference type="GO" id="GO:0006611">
    <property type="term" value="P:protein export from nucleus"/>
    <property type="evidence" value="ECO:0007669"/>
    <property type="project" value="TreeGrafter"/>
</dbReference>
<proteinExistence type="predicted"/>
<dbReference type="InterPro" id="IPR011989">
    <property type="entry name" value="ARM-like"/>
</dbReference>
<dbReference type="GO" id="GO:0006606">
    <property type="term" value="P:protein import into nucleus"/>
    <property type="evidence" value="ECO:0007669"/>
    <property type="project" value="TreeGrafter"/>
</dbReference>
<dbReference type="PANTHER" id="PTHR10997">
    <property type="entry name" value="IMPORTIN-7, 8, 11"/>
    <property type="match status" value="1"/>
</dbReference>
<dbReference type="EMBL" id="CM018049">
    <property type="protein sequence ID" value="KAA8520761.1"/>
    <property type="molecule type" value="Genomic_DNA"/>
</dbReference>
<evidence type="ECO:0000313" key="3">
    <source>
        <dbReference type="Proteomes" id="UP000325577"/>
    </source>
</evidence>
<dbReference type="SUPFAM" id="SSF48371">
    <property type="entry name" value="ARM repeat"/>
    <property type="match status" value="1"/>
</dbReference>
<evidence type="ECO:0000259" key="1">
    <source>
        <dbReference type="Pfam" id="PF08506"/>
    </source>
</evidence>
<organism evidence="2 3">
    <name type="scientific">Nyssa sinensis</name>
    <dbReference type="NCBI Taxonomy" id="561372"/>
    <lineage>
        <taxon>Eukaryota</taxon>
        <taxon>Viridiplantae</taxon>
        <taxon>Streptophyta</taxon>
        <taxon>Embryophyta</taxon>
        <taxon>Tracheophyta</taxon>
        <taxon>Spermatophyta</taxon>
        <taxon>Magnoliopsida</taxon>
        <taxon>eudicotyledons</taxon>
        <taxon>Gunneridae</taxon>
        <taxon>Pentapetalae</taxon>
        <taxon>asterids</taxon>
        <taxon>Cornales</taxon>
        <taxon>Nyssaceae</taxon>
        <taxon>Nyssa</taxon>
    </lineage>
</organism>
<keyword evidence="3" id="KW-1185">Reference proteome</keyword>
<name>A0A5J4ZUF8_9ASTE</name>
<dbReference type="AlphaFoldDB" id="A0A5J4ZUF8"/>
<dbReference type="OrthoDB" id="1723386at2759"/>
<dbReference type="GO" id="GO:0005635">
    <property type="term" value="C:nuclear envelope"/>
    <property type="evidence" value="ECO:0007669"/>
    <property type="project" value="TreeGrafter"/>
</dbReference>
<dbReference type="GO" id="GO:0005049">
    <property type="term" value="F:nuclear export signal receptor activity"/>
    <property type="evidence" value="ECO:0007669"/>
    <property type="project" value="TreeGrafter"/>
</dbReference>
<feature type="domain" description="Exportin-2 central" evidence="1">
    <location>
        <begin position="37"/>
        <end position="112"/>
    </location>
</feature>
<gene>
    <name evidence="2" type="ORF">F0562_014967</name>
</gene>
<dbReference type="InterPro" id="IPR013713">
    <property type="entry name" value="XPO2_central"/>
</dbReference>
<dbReference type="PANTHER" id="PTHR10997:SF8">
    <property type="entry name" value="EXPORTIN-2"/>
    <property type="match status" value="1"/>
</dbReference>
<dbReference type="InterPro" id="IPR016024">
    <property type="entry name" value="ARM-type_fold"/>
</dbReference>
<dbReference type="Gene3D" id="1.25.10.10">
    <property type="entry name" value="Leucine-rich Repeat Variant"/>
    <property type="match status" value="1"/>
</dbReference>
<protein>
    <recommendedName>
        <fullName evidence="1">Exportin-2 central domain-containing protein</fullName>
    </recommendedName>
</protein>
<dbReference type="Proteomes" id="UP000325577">
    <property type="component" value="Linkage Group LG6"/>
</dbReference>
<evidence type="ECO:0000313" key="2">
    <source>
        <dbReference type="EMBL" id="KAA8520761.1"/>
    </source>
</evidence>
<dbReference type="Pfam" id="PF08506">
    <property type="entry name" value="Cse1"/>
    <property type="match status" value="1"/>
</dbReference>